<keyword evidence="2" id="KW-1185">Reference proteome</keyword>
<name>A0ABW9RRE3_9BACT</name>
<dbReference type="RefSeq" id="WP_155171857.1">
    <property type="nucleotide sequence ID" value="NZ_BAAAFL010000002.1"/>
</dbReference>
<reference evidence="1 2" key="1">
    <citation type="submission" date="2019-02" db="EMBL/GenBank/DDBJ databases">
        <authorList>
            <person name="Goldberg S.R."/>
            <person name="Haltli B.A."/>
            <person name="Correa H."/>
            <person name="Russell K.G."/>
        </authorList>
    </citation>
    <scope>NUCLEOTIDE SEQUENCE [LARGE SCALE GENOMIC DNA]</scope>
    <source>
        <strain evidence="1 2">JCM 16186</strain>
    </source>
</reference>
<gene>
    <name evidence="1" type="ORF">E1163_11635</name>
</gene>
<accession>A0ABW9RRE3</accession>
<evidence type="ECO:0008006" key="3">
    <source>
        <dbReference type="Google" id="ProtNLM"/>
    </source>
</evidence>
<proteinExistence type="predicted"/>
<sequence>MTKDQLNEFREKIAKDTEYNDCRERFRNNYEDIEAIIGDRRNLINNVAQKANQNKLWEQEGIKSAARKLCCLTPVGNKDRGFEAGTNILRATYFLRHHTGLFDKWDGFLEDLDDVNEIEIGSHWKGKDPILAVLTIVKQIRDNLFHGGKVQLENKVYERNKVLICLASEILDIVLKNIN</sequence>
<protein>
    <recommendedName>
        <fullName evidence="3">RiboL-PSP-HEPN domain-containing protein</fullName>
    </recommendedName>
</protein>
<dbReference type="Proteomes" id="UP000798808">
    <property type="component" value="Unassembled WGS sequence"/>
</dbReference>
<organism evidence="1 2">
    <name type="scientific">Fulvivirga kasyanovii</name>
    <dbReference type="NCBI Taxonomy" id="396812"/>
    <lineage>
        <taxon>Bacteria</taxon>
        <taxon>Pseudomonadati</taxon>
        <taxon>Bacteroidota</taxon>
        <taxon>Cytophagia</taxon>
        <taxon>Cytophagales</taxon>
        <taxon>Fulvivirgaceae</taxon>
        <taxon>Fulvivirga</taxon>
    </lineage>
</organism>
<evidence type="ECO:0000313" key="2">
    <source>
        <dbReference type="Proteomes" id="UP000798808"/>
    </source>
</evidence>
<comment type="caution">
    <text evidence="1">The sequence shown here is derived from an EMBL/GenBank/DDBJ whole genome shotgun (WGS) entry which is preliminary data.</text>
</comment>
<dbReference type="EMBL" id="SMLW01000527">
    <property type="protein sequence ID" value="MTI25595.1"/>
    <property type="molecule type" value="Genomic_DNA"/>
</dbReference>
<evidence type="ECO:0000313" key="1">
    <source>
        <dbReference type="EMBL" id="MTI25595.1"/>
    </source>
</evidence>